<dbReference type="EMBL" id="MN184885">
    <property type="protein sequence ID" value="QEQ94700.1"/>
    <property type="molecule type" value="Genomic_DNA"/>
</dbReference>
<reference evidence="1 2" key="1">
    <citation type="submission" date="2019-07" db="EMBL/GenBank/DDBJ databases">
        <title>Complete genome sequence of bacteriophage infecting Erwinia pyrifoliae.</title>
        <authorList>
            <person name="Kim S.G."/>
            <person name="Park S.C."/>
        </authorList>
    </citation>
    <scope>NUCLEOTIDE SEQUENCE [LARGE SCALE GENOMIC DNA]</scope>
</reference>
<gene>
    <name evidence="1" type="ORF">pEpSNUABM09_02</name>
</gene>
<accession>A0A5J6DA36</accession>
<proteinExistence type="predicted"/>
<protein>
    <submittedName>
        <fullName evidence="1">Uncharacterized protein</fullName>
    </submittedName>
</protein>
<evidence type="ECO:0000313" key="2">
    <source>
        <dbReference type="Proteomes" id="UP000325714"/>
    </source>
</evidence>
<name>A0A5J6DA36_9CAUD</name>
<dbReference type="Proteomes" id="UP000325714">
    <property type="component" value="Segment"/>
</dbReference>
<keyword evidence="2" id="KW-1185">Reference proteome</keyword>
<organism evidence="1 2">
    <name type="scientific">Erwinia phage pEp_SNUABM_09</name>
    <dbReference type="NCBI Taxonomy" id="2601644"/>
    <lineage>
        <taxon>Viruses</taxon>
        <taxon>Duplodnaviria</taxon>
        <taxon>Heunggongvirae</taxon>
        <taxon>Uroviricota</taxon>
        <taxon>Caudoviricetes</taxon>
        <taxon>Autographivirales</taxon>
        <taxon>Autotranscriptaviridae</taxon>
        <taxon>Studiervirinae</taxon>
        <taxon>Snaubvirus</taxon>
        <taxon>Snaubvirus pEpSNUABM09</taxon>
    </lineage>
</organism>
<evidence type="ECO:0000313" key="1">
    <source>
        <dbReference type="EMBL" id="QEQ94700.1"/>
    </source>
</evidence>
<sequence>MKWYGLYQVDLKWTRRRIAEGYLTHDEGMKHLRIMYGKRMDYLM</sequence>